<protein>
    <submittedName>
        <fullName evidence="1">Uncharacterized protein</fullName>
    </submittedName>
</protein>
<gene>
    <name evidence="1" type="ORF">PSH88_06175</name>
</gene>
<sequence length="136" mass="14726">MQAHFVGFIEIASFRADGIEARIDIQQVGVVLVSGAEAMDHQLCQGHGGRRRCLGVLPTGEGFQAALRGVESVEVHLIRVEADDVIFFQQVAGNFVRRVLQAGARLDDGGGDCLERRLVGGIGQWAGFDRVHALYP</sequence>
<dbReference type="EMBL" id="CP117430">
    <property type="protein sequence ID" value="WLI19622.1"/>
    <property type="molecule type" value="Genomic_DNA"/>
</dbReference>
<organism evidence="1 2">
    <name type="scientific">Pseudomonas wuhanensis</name>
    <dbReference type="NCBI Taxonomy" id="2954098"/>
    <lineage>
        <taxon>Bacteria</taxon>
        <taxon>Pseudomonadati</taxon>
        <taxon>Pseudomonadota</taxon>
        <taxon>Gammaproteobacteria</taxon>
        <taxon>Pseudomonadales</taxon>
        <taxon>Pseudomonadaceae</taxon>
        <taxon>Pseudomonas</taxon>
    </lineage>
</organism>
<evidence type="ECO:0000313" key="2">
    <source>
        <dbReference type="Proteomes" id="UP001230768"/>
    </source>
</evidence>
<evidence type="ECO:0000313" key="1">
    <source>
        <dbReference type="EMBL" id="WLI19622.1"/>
    </source>
</evidence>
<accession>A0ABY9GV42</accession>
<dbReference type="Proteomes" id="UP001230768">
    <property type="component" value="Chromosome"/>
</dbReference>
<reference evidence="1 2" key="1">
    <citation type="submission" date="2023-02" db="EMBL/GenBank/DDBJ databases">
        <title>Evolution of Hrp T3SS in non-pathogenic Pseudomonas fluorescens.</title>
        <authorList>
            <person name="Liao K."/>
            <person name="Wei H."/>
            <person name="Gu Y."/>
        </authorList>
    </citation>
    <scope>NUCLEOTIDE SEQUENCE [LARGE SCALE GENOMIC DNA]</scope>
    <source>
        <strain evidence="1 2">FP607</strain>
    </source>
</reference>
<keyword evidence="2" id="KW-1185">Reference proteome</keyword>
<proteinExistence type="predicted"/>
<name>A0ABY9GV42_9PSED</name>